<comment type="caution">
    <text evidence="2">The sequence shown here is derived from an EMBL/GenBank/DDBJ whole genome shotgun (WGS) entry which is preliminary data.</text>
</comment>
<protein>
    <submittedName>
        <fullName evidence="2">3' 5'-cyclic adenosine monophosphate phosphodiesterase CpdA</fullName>
        <ecNumber evidence="2">3.1.4.53</ecNumber>
    </submittedName>
</protein>
<reference evidence="2" key="1">
    <citation type="submission" date="2019-03" db="EMBL/GenBank/DDBJ databases">
        <title>Single cell metagenomics reveals metabolic interactions within the superorganism composed of flagellate Streblomastix strix and complex community of Bacteroidetes bacteria on its surface.</title>
        <authorList>
            <person name="Treitli S.C."/>
            <person name="Kolisko M."/>
            <person name="Husnik F."/>
            <person name="Keeling P."/>
            <person name="Hampl V."/>
        </authorList>
    </citation>
    <scope>NUCLEOTIDE SEQUENCE</scope>
    <source>
        <strain evidence="2">STM</strain>
    </source>
</reference>
<dbReference type="InterPro" id="IPR029052">
    <property type="entry name" value="Metallo-depent_PP-like"/>
</dbReference>
<sequence length="489" mass="55405">MKKYFILISTVVFYFVACQSTSTPERIRLKFNSEGKFKIAQFTDMHIINHSPNTAKTFATIKYVLENEKPDVAILTGDIVIRRPSREVWPLLAQLFEEAQIPFTIVFGNHDVETITRDSVFDILSHSPYFIGEKGPENIHGVGNYVLPVYGSTSSKPSLLLYCLDSNAYTEYKQFGPYCDDWIHFDQILWYREQSKQFTQSNNNQPLPALAFFHIPLQEFNNIVGKETTVGTKGENNTPGKVNSGMFSSMVDMKDVMGVFVGHDHDNDFIGMEYGIALAYGRVTGVDTYGKMERGARIIELNESKPCQFTTWIRTPKGGIEHTYYYPSGVTKFAEETAIYQPSLPVNPTKQGVSYSYYEAKFKSVDEIATAKATKQGTQNNFSIKDAASADSFGYEFRTWINIPEKTLYYFYTRSDDGSKLLIDGNLIVNNDGSHGTKRAVGSVALESGFHELCLRYFEDFREKELEVGFSSKNILETVIPDNILFIPE</sequence>
<dbReference type="EC" id="3.1.4.53" evidence="2"/>
<dbReference type="Pfam" id="PF00149">
    <property type="entry name" value="Metallophos"/>
    <property type="match status" value="1"/>
</dbReference>
<keyword evidence="2" id="KW-0378">Hydrolase</keyword>
<accession>A0A5J4RR00</accession>
<gene>
    <name evidence="2" type="ORF">EZS27_015713</name>
</gene>
<dbReference type="InterPro" id="IPR004843">
    <property type="entry name" value="Calcineurin-like_PHP"/>
</dbReference>
<dbReference type="EMBL" id="SNRY01000827">
    <property type="protein sequence ID" value="KAA6336108.1"/>
    <property type="molecule type" value="Genomic_DNA"/>
</dbReference>
<dbReference type="PROSITE" id="PS51820">
    <property type="entry name" value="PA14"/>
    <property type="match status" value="1"/>
</dbReference>
<dbReference type="SUPFAM" id="SSF56988">
    <property type="entry name" value="Anthrax protective antigen"/>
    <property type="match status" value="1"/>
</dbReference>
<dbReference type="PANTHER" id="PTHR32440">
    <property type="entry name" value="PHOSPHATASE DCR2-RELATED-RELATED"/>
    <property type="match status" value="1"/>
</dbReference>
<dbReference type="SMART" id="SM00758">
    <property type="entry name" value="PA14"/>
    <property type="match status" value="1"/>
</dbReference>
<dbReference type="CDD" id="cd07383">
    <property type="entry name" value="MPP_Dcr2"/>
    <property type="match status" value="1"/>
</dbReference>
<dbReference type="GO" id="GO:0004115">
    <property type="term" value="F:3',5'-cyclic-AMP phosphodiesterase activity"/>
    <property type="evidence" value="ECO:0007669"/>
    <property type="project" value="UniProtKB-EC"/>
</dbReference>
<organism evidence="2">
    <name type="scientific">termite gut metagenome</name>
    <dbReference type="NCBI Taxonomy" id="433724"/>
    <lineage>
        <taxon>unclassified sequences</taxon>
        <taxon>metagenomes</taxon>
        <taxon>organismal metagenomes</taxon>
    </lineage>
</organism>
<proteinExistence type="predicted"/>
<name>A0A5J4RR00_9ZZZZ</name>
<dbReference type="Gene3D" id="3.90.182.10">
    <property type="entry name" value="Toxin - Anthrax Protective Antigen,domain 1"/>
    <property type="match status" value="1"/>
</dbReference>
<dbReference type="Gene3D" id="3.60.21.10">
    <property type="match status" value="1"/>
</dbReference>
<dbReference type="AlphaFoldDB" id="A0A5J4RR00"/>
<feature type="domain" description="PA14" evidence="1">
    <location>
        <begin position="348"/>
        <end position="484"/>
    </location>
</feature>
<dbReference type="Pfam" id="PF07691">
    <property type="entry name" value="PA14"/>
    <property type="match status" value="1"/>
</dbReference>
<dbReference type="PANTHER" id="PTHR32440:SF11">
    <property type="entry name" value="METALLOPHOSPHOESTERASE DOMAIN-CONTAINING PROTEIN"/>
    <property type="match status" value="1"/>
</dbReference>
<dbReference type="SUPFAM" id="SSF56300">
    <property type="entry name" value="Metallo-dependent phosphatases"/>
    <property type="match status" value="1"/>
</dbReference>
<dbReference type="InterPro" id="IPR037524">
    <property type="entry name" value="PA14/GLEYA"/>
</dbReference>
<dbReference type="GO" id="GO:0005737">
    <property type="term" value="C:cytoplasm"/>
    <property type="evidence" value="ECO:0007669"/>
    <property type="project" value="TreeGrafter"/>
</dbReference>
<dbReference type="InterPro" id="IPR011658">
    <property type="entry name" value="PA14_dom"/>
</dbReference>
<evidence type="ECO:0000259" key="1">
    <source>
        <dbReference type="PROSITE" id="PS51820"/>
    </source>
</evidence>
<evidence type="ECO:0000313" key="2">
    <source>
        <dbReference type="EMBL" id="KAA6336108.1"/>
    </source>
</evidence>